<keyword evidence="3" id="KW-1185">Reference proteome</keyword>
<proteinExistence type="predicted"/>
<comment type="caution">
    <text evidence="2">The sequence shown here is derived from an EMBL/GenBank/DDBJ whole genome shotgun (WGS) entry which is preliminary data.</text>
</comment>
<accession>A0A9P9RBZ5</accession>
<dbReference type="AlphaFoldDB" id="A0A9P9RBZ5"/>
<evidence type="ECO:0000256" key="1">
    <source>
        <dbReference type="SAM" id="MobiDB-lite"/>
    </source>
</evidence>
<dbReference type="Proteomes" id="UP000736672">
    <property type="component" value="Unassembled WGS sequence"/>
</dbReference>
<gene>
    <name evidence="2" type="ORF">B0J15DRAFT_459038</name>
</gene>
<dbReference type="EMBL" id="JAGTJS010000002">
    <property type="protein sequence ID" value="KAH7273966.1"/>
    <property type="molecule type" value="Genomic_DNA"/>
</dbReference>
<organism evidence="2 3">
    <name type="scientific">Fusarium solani</name>
    <name type="common">Filamentous fungus</name>
    <dbReference type="NCBI Taxonomy" id="169388"/>
    <lineage>
        <taxon>Eukaryota</taxon>
        <taxon>Fungi</taxon>
        <taxon>Dikarya</taxon>
        <taxon>Ascomycota</taxon>
        <taxon>Pezizomycotina</taxon>
        <taxon>Sordariomycetes</taxon>
        <taxon>Hypocreomycetidae</taxon>
        <taxon>Hypocreales</taxon>
        <taxon>Nectriaceae</taxon>
        <taxon>Fusarium</taxon>
        <taxon>Fusarium solani species complex</taxon>
    </lineage>
</organism>
<name>A0A9P9RBZ5_FUSSL</name>
<sequence length="204" mass="22449">MDQSKRRAMQTLVNGNQCRPWAEKQSAAAGRPSMMVERRNMRGGRPTNTGKVSNMEGIQKWHPSNRSLAAPLSSFQNAASCASSREQAQATGSGKDLAWAILEDGAALQEQQAYLYVLPTCRCPLLRCITWHVQHDRGLGRRGVSKPHRRTAELSTAPPDAALSVDDASFARDHGGSDEMAKVHNVNGKHRHDRIASAEVEQQR</sequence>
<feature type="compositionally biased region" description="Basic and acidic residues" evidence="1">
    <location>
        <begin position="169"/>
        <end position="182"/>
    </location>
</feature>
<feature type="region of interest" description="Disordered" evidence="1">
    <location>
        <begin position="139"/>
        <end position="204"/>
    </location>
</feature>
<evidence type="ECO:0000313" key="3">
    <source>
        <dbReference type="Proteomes" id="UP000736672"/>
    </source>
</evidence>
<protein>
    <submittedName>
        <fullName evidence="2">Uncharacterized protein</fullName>
    </submittedName>
</protein>
<evidence type="ECO:0000313" key="2">
    <source>
        <dbReference type="EMBL" id="KAH7273966.1"/>
    </source>
</evidence>
<reference evidence="2" key="1">
    <citation type="journal article" date="2021" name="Nat. Commun.">
        <title>Genetic determinants of endophytism in the Arabidopsis root mycobiome.</title>
        <authorList>
            <person name="Mesny F."/>
            <person name="Miyauchi S."/>
            <person name="Thiergart T."/>
            <person name="Pickel B."/>
            <person name="Atanasova L."/>
            <person name="Karlsson M."/>
            <person name="Huettel B."/>
            <person name="Barry K.W."/>
            <person name="Haridas S."/>
            <person name="Chen C."/>
            <person name="Bauer D."/>
            <person name="Andreopoulos W."/>
            <person name="Pangilinan J."/>
            <person name="LaButti K."/>
            <person name="Riley R."/>
            <person name="Lipzen A."/>
            <person name="Clum A."/>
            <person name="Drula E."/>
            <person name="Henrissat B."/>
            <person name="Kohler A."/>
            <person name="Grigoriev I.V."/>
            <person name="Martin F.M."/>
            <person name="Hacquard S."/>
        </authorList>
    </citation>
    <scope>NUCLEOTIDE SEQUENCE</scope>
    <source>
        <strain evidence="2">FSSC 5 MPI-SDFR-AT-0091</strain>
    </source>
</reference>